<feature type="domain" description="HD" evidence="1">
    <location>
        <begin position="159"/>
        <end position="282"/>
    </location>
</feature>
<dbReference type="GO" id="GO:0008081">
    <property type="term" value="F:phosphoric diester hydrolase activity"/>
    <property type="evidence" value="ECO:0007669"/>
    <property type="project" value="UniProtKB-ARBA"/>
</dbReference>
<gene>
    <name evidence="3" type="ORF">HX829_12030</name>
</gene>
<proteinExistence type="predicted"/>
<dbReference type="SMART" id="SM00471">
    <property type="entry name" value="HDc"/>
    <property type="match status" value="1"/>
</dbReference>
<evidence type="ECO:0000313" key="4">
    <source>
        <dbReference type="Proteomes" id="UP000582981"/>
    </source>
</evidence>
<dbReference type="PROSITE" id="PS51831">
    <property type="entry name" value="HD"/>
    <property type="match status" value="1"/>
</dbReference>
<evidence type="ECO:0000259" key="1">
    <source>
        <dbReference type="PROSITE" id="PS51831"/>
    </source>
</evidence>
<dbReference type="Pfam" id="PF13487">
    <property type="entry name" value="HD_5"/>
    <property type="match status" value="1"/>
</dbReference>
<dbReference type="Pfam" id="PF11871">
    <property type="entry name" value="DUF3391"/>
    <property type="match status" value="1"/>
</dbReference>
<comment type="caution">
    <text evidence="3">The sequence shown here is derived from an EMBL/GenBank/DDBJ whole genome shotgun (WGS) entry which is preliminary data.</text>
</comment>
<dbReference type="InterPro" id="IPR003607">
    <property type="entry name" value="HD/PDEase_dom"/>
</dbReference>
<dbReference type="InterPro" id="IPR006675">
    <property type="entry name" value="HDIG_dom"/>
</dbReference>
<dbReference type="PANTHER" id="PTHR43155:SF2">
    <property type="entry name" value="CYCLIC DI-GMP PHOSPHODIESTERASE PA4108"/>
    <property type="match status" value="1"/>
</dbReference>
<dbReference type="SUPFAM" id="SSF109604">
    <property type="entry name" value="HD-domain/PDEase-like"/>
    <property type="match status" value="1"/>
</dbReference>
<dbReference type="NCBIfam" id="TIGR00277">
    <property type="entry name" value="HDIG"/>
    <property type="match status" value="1"/>
</dbReference>
<dbReference type="Gene3D" id="1.10.3210.10">
    <property type="entry name" value="Hypothetical protein af1432"/>
    <property type="match status" value="1"/>
</dbReference>
<evidence type="ECO:0000259" key="2">
    <source>
        <dbReference type="PROSITE" id="PS51832"/>
    </source>
</evidence>
<dbReference type="Proteomes" id="UP000582981">
    <property type="component" value="Unassembled WGS sequence"/>
</dbReference>
<accession>A0A7Y7WD62</accession>
<sequence>MDPDICKGCIKIEVARLAIGMQIEALDRPWEETTFSFREFRIRREEELRLLRENCVYAWVEVASASGAHGLSLDIPVECATECAALAEPVDFNVEMAQAQLAWGSARAQSWRILEAVEMGEPIQVGVVKAVVKDCVDSILRNPSALLWLTRIKFQDDYTAEHSLRVAMLSIALGRELGLPPSELEEIGVGAMLHDVGKLKVPDAILNKPSALSEQEYAIMKSHPMEGYTLLTSQAGVPLAALDVVLSHHERVDGAGYPRGLSAEEIPFYARIVAVTDAYDAISSDRVYSKGRSTLESLRILFKAANSHFDEQIVSAFVRMIGLYPSGEIVEMTNDEVAIILGAPACNRLKPRLLRVLGADKRRCPEKLIDLAGSTFDAMGRPYAIRQVCSSGAFGVDIEAYRRRGLIQINGG</sequence>
<evidence type="ECO:0000313" key="3">
    <source>
        <dbReference type="EMBL" id="NWB47222.1"/>
    </source>
</evidence>
<feature type="domain" description="HD-GYP" evidence="2">
    <location>
        <begin position="137"/>
        <end position="333"/>
    </location>
</feature>
<dbReference type="CDD" id="cd00077">
    <property type="entry name" value="HDc"/>
    <property type="match status" value="1"/>
</dbReference>
<dbReference type="RefSeq" id="WP_100938775.1">
    <property type="nucleotide sequence ID" value="NZ_JACAPU010000013.1"/>
</dbReference>
<dbReference type="PROSITE" id="PS51832">
    <property type="entry name" value="HD_GYP"/>
    <property type="match status" value="1"/>
</dbReference>
<dbReference type="InterPro" id="IPR021812">
    <property type="entry name" value="DUF3391"/>
</dbReference>
<dbReference type="EMBL" id="JACAPU010000013">
    <property type="protein sequence ID" value="NWB47222.1"/>
    <property type="molecule type" value="Genomic_DNA"/>
</dbReference>
<name>A0A7Y7WD62_9PSED</name>
<dbReference type="AlphaFoldDB" id="A0A7Y7WD62"/>
<reference evidence="3 4" key="1">
    <citation type="submission" date="2020-04" db="EMBL/GenBank/DDBJ databases">
        <title>Molecular characterization of pseudomonads from Agaricus bisporus reveal novel blotch 2 pathogens in Western Europe.</title>
        <authorList>
            <person name="Taparia T."/>
            <person name="Krijger M."/>
            <person name="Haynes E."/>
            <person name="Elpinstone J.G."/>
            <person name="Noble R."/>
            <person name="Van Der Wolf J."/>
        </authorList>
    </citation>
    <scope>NUCLEOTIDE SEQUENCE [LARGE SCALE GENOMIC DNA]</scope>
    <source>
        <strain evidence="3 4">F1001</strain>
    </source>
</reference>
<dbReference type="PANTHER" id="PTHR43155">
    <property type="entry name" value="CYCLIC DI-GMP PHOSPHODIESTERASE PA4108-RELATED"/>
    <property type="match status" value="1"/>
</dbReference>
<dbReference type="InterPro" id="IPR037522">
    <property type="entry name" value="HD_GYP_dom"/>
</dbReference>
<organism evidence="3 4">
    <name type="scientific">Pseudomonas gingeri</name>
    <dbReference type="NCBI Taxonomy" id="117681"/>
    <lineage>
        <taxon>Bacteria</taxon>
        <taxon>Pseudomonadati</taxon>
        <taxon>Pseudomonadota</taxon>
        <taxon>Gammaproteobacteria</taxon>
        <taxon>Pseudomonadales</taxon>
        <taxon>Pseudomonadaceae</taxon>
        <taxon>Pseudomonas</taxon>
    </lineage>
</organism>
<dbReference type="InterPro" id="IPR006674">
    <property type="entry name" value="HD_domain"/>
</dbReference>
<protein>
    <submittedName>
        <fullName evidence="3">HD domain-containing protein</fullName>
    </submittedName>
</protein>